<organism evidence="4 5">
    <name type="scientific">Caloramator mitchellensis</name>
    <dbReference type="NCBI Taxonomy" id="908809"/>
    <lineage>
        <taxon>Bacteria</taxon>
        <taxon>Bacillati</taxon>
        <taxon>Bacillota</taxon>
        <taxon>Clostridia</taxon>
        <taxon>Eubacteriales</taxon>
        <taxon>Clostridiaceae</taxon>
        <taxon>Caloramator</taxon>
    </lineage>
</organism>
<evidence type="ECO:0000313" key="4">
    <source>
        <dbReference type="EMBL" id="KRQ86634.1"/>
    </source>
</evidence>
<dbReference type="EMBL" id="LKHP01000008">
    <property type="protein sequence ID" value="KRQ86634.1"/>
    <property type="molecule type" value="Genomic_DNA"/>
</dbReference>
<reference evidence="4 5" key="1">
    <citation type="submission" date="2015-09" db="EMBL/GenBank/DDBJ databases">
        <title>Draft genome sequence of a Caloramator mitchellensis, a moderate thermophile from the Great Artesian Basin of Australia.</title>
        <authorList>
            <person name="Patel B.K."/>
        </authorList>
    </citation>
    <scope>NUCLEOTIDE SEQUENCE [LARGE SCALE GENOMIC DNA]</scope>
    <source>
        <strain evidence="4 5">VF08</strain>
    </source>
</reference>
<evidence type="ECO:0000256" key="1">
    <source>
        <dbReference type="SAM" id="Coils"/>
    </source>
</evidence>
<accession>A0A0R3JUD8</accession>
<dbReference type="STRING" id="908809.ABG79_01617"/>
<proteinExistence type="predicted"/>
<dbReference type="Gene3D" id="1.10.287.1490">
    <property type="match status" value="1"/>
</dbReference>
<dbReference type="InterPro" id="IPR003743">
    <property type="entry name" value="Zf-RING_7"/>
</dbReference>
<evidence type="ECO:0000259" key="3">
    <source>
        <dbReference type="Pfam" id="PF24481"/>
    </source>
</evidence>
<dbReference type="AlphaFoldDB" id="A0A0R3JUD8"/>
<dbReference type="PANTHER" id="PTHR39082:SF1">
    <property type="entry name" value="SCAVENGER RECEPTOR CLASS A MEMBER 3"/>
    <property type="match status" value="1"/>
</dbReference>
<dbReference type="OrthoDB" id="9795058at2"/>
<name>A0A0R3JUD8_CALMK</name>
<sequence length="233" mass="27558">MDNYLLYEIFIIDSRLEELKKNNKIQEMTKKISEFKAKYDMSKRRYEQLVLMIKDKHIKQKEIAEKIKKLYHEVDMAEGELYSSSNIKLLNQLEEKIKYTRSQIKKLEDDAFELLLEIEEITKDAQHIGAELKNIKEQFEEVKENLNEQKLEIENSIAELMKKREKIVEKIDKGIISEYEELKNKTGKGAATLINGSYCSACRMQLPLMLVEELKNKKTLTKCPNCRRFLIVE</sequence>
<feature type="domain" description="CT398-like coiled coil hairpin" evidence="3">
    <location>
        <begin position="12"/>
        <end position="187"/>
    </location>
</feature>
<evidence type="ECO:0000313" key="5">
    <source>
        <dbReference type="Proteomes" id="UP000052015"/>
    </source>
</evidence>
<dbReference type="InterPro" id="IPR052376">
    <property type="entry name" value="Oxidative_Scav/Glycosyltrans"/>
</dbReference>
<dbReference type="RefSeq" id="WP_057978915.1">
    <property type="nucleotide sequence ID" value="NZ_LKHP01000008.1"/>
</dbReference>
<comment type="caution">
    <text evidence="4">The sequence shown here is derived from an EMBL/GenBank/DDBJ whole genome shotgun (WGS) entry which is preliminary data.</text>
</comment>
<keyword evidence="5" id="KW-1185">Reference proteome</keyword>
<feature type="domain" description="C4-type zinc ribbon" evidence="2">
    <location>
        <begin position="199"/>
        <end position="230"/>
    </location>
</feature>
<dbReference type="InterPro" id="IPR056003">
    <property type="entry name" value="CT398_CC_hairpin"/>
</dbReference>
<evidence type="ECO:0000259" key="2">
    <source>
        <dbReference type="Pfam" id="PF02591"/>
    </source>
</evidence>
<dbReference type="Pfam" id="PF24481">
    <property type="entry name" value="CT398_CC"/>
    <property type="match status" value="1"/>
</dbReference>
<dbReference type="PANTHER" id="PTHR39082">
    <property type="entry name" value="PHOSPHOLIPASE C-BETA-2-RELATED"/>
    <property type="match status" value="1"/>
</dbReference>
<dbReference type="Proteomes" id="UP000052015">
    <property type="component" value="Unassembled WGS sequence"/>
</dbReference>
<dbReference type="Pfam" id="PF02591">
    <property type="entry name" value="Zn_ribbon_9"/>
    <property type="match status" value="1"/>
</dbReference>
<protein>
    <submittedName>
        <fullName evidence="4">Chromosome partition protein Smc</fullName>
    </submittedName>
</protein>
<keyword evidence="1" id="KW-0175">Coiled coil</keyword>
<feature type="coiled-coil region" evidence="1">
    <location>
        <begin position="90"/>
        <end position="170"/>
    </location>
</feature>
<gene>
    <name evidence="4" type="primary">smc_3</name>
    <name evidence="4" type="ORF">ABG79_01617</name>
</gene>